<reference evidence="2" key="1">
    <citation type="submission" date="2023-06" db="EMBL/GenBank/DDBJ databases">
        <authorList>
            <person name="Jiang Y."/>
            <person name="Liu Q."/>
        </authorList>
    </citation>
    <scope>NUCLEOTIDE SEQUENCE</scope>
    <source>
        <strain evidence="2">CGMCC 1.12089</strain>
    </source>
</reference>
<gene>
    <name evidence="2" type="ORF">QTH91_15350</name>
</gene>
<dbReference type="PANTHER" id="PTHR41248:SF1">
    <property type="entry name" value="NORD PROTEIN"/>
    <property type="match status" value="1"/>
</dbReference>
<dbReference type="InterPro" id="IPR036465">
    <property type="entry name" value="vWFA_dom_sf"/>
</dbReference>
<dbReference type="Gene3D" id="3.40.50.410">
    <property type="entry name" value="von Willebrand factor, type A domain"/>
    <property type="match status" value="1"/>
</dbReference>
<protein>
    <recommendedName>
        <fullName evidence="4">VWFA domain-containing protein</fullName>
    </recommendedName>
</protein>
<proteinExistence type="predicted"/>
<feature type="region of interest" description="Disordered" evidence="1">
    <location>
        <begin position="228"/>
        <end position="249"/>
    </location>
</feature>
<dbReference type="InterPro" id="IPR051928">
    <property type="entry name" value="NorD/CobT"/>
</dbReference>
<keyword evidence="3" id="KW-1185">Reference proteome</keyword>
<dbReference type="Proteomes" id="UP001174908">
    <property type="component" value="Unassembled WGS sequence"/>
</dbReference>
<dbReference type="PANTHER" id="PTHR41248">
    <property type="entry name" value="NORD PROTEIN"/>
    <property type="match status" value="1"/>
</dbReference>
<dbReference type="EMBL" id="JASZYV010000003">
    <property type="protein sequence ID" value="MDM0045863.1"/>
    <property type="molecule type" value="Genomic_DNA"/>
</dbReference>
<evidence type="ECO:0000313" key="2">
    <source>
        <dbReference type="EMBL" id="MDM0045863.1"/>
    </source>
</evidence>
<dbReference type="SUPFAM" id="SSF53300">
    <property type="entry name" value="vWA-like"/>
    <property type="match status" value="1"/>
</dbReference>
<evidence type="ECO:0000256" key="1">
    <source>
        <dbReference type="SAM" id="MobiDB-lite"/>
    </source>
</evidence>
<name>A0ABT7ND58_9BURK</name>
<evidence type="ECO:0000313" key="3">
    <source>
        <dbReference type="Proteomes" id="UP001174908"/>
    </source>
</evidence>
<dbReference type="RefSeq" id="WP_286660969.1">
    <property type="nucleotide sequence ID" value="NZ_JASZYV010000003.1"/>
</dbReference>
<comment type="caution">
    <text evidence="2">The sequence shown here is derived from an EMBL/GenBank/DDBJ whole genome shotgun (WGS) entry which is preliminary data.</text>
</comment>
<organism evidence="2 3">
    <name type="scientific">Variovorax dokdonensis</name>
    <dbReference type="NCBI Taxonomy" id="344883"/>
    <lineage>
        <taxon>Bacteria</taxon>
        <taxon>Pseudomonadati</taxon>
        <taxon>Pseudomonadota</taxon>
        <taxon>Betaproteobacteria</taxon>
        <taxon>Burkholderiales</taxon>
        <taxon>Comamonadaceae</taxon>
        <taxon>Variovorax</taxon>
    </lineage>
</organism>
<evidence type="ECO:0008006" key="4">
    <source>
        <dbReference type="Google" id="ProtNLM"/>
    </source>
</evidence>
<sequence>MRPSDSENTGAAHELRMIGPWLRMLWGIAPPLMAVPAGTDGAMPAPWLSRTGIHLPPVPPRLDADQGANWLRAASAHAAAHLVFSRSVFMREGAAPVTVALTGLLEDARAEALAARELPGLARLWSSQHVARPEDGDDFEALMARLSRALADADYDDPHPWVRKGRAMFWQDQAQRVLRVPDARQMRALASTLGHDIGQMRMGFNLRMHRPQPYYRDDNRWLWHAESLQASKPQPAPAPATPRERTLQEPPPATLLSWRYPEWDHRAAVMRSDWCTVSEGPAPEADVAMAPVDASPPPLALVQALARAARDARSWQPHALSGDEIDLREAVQLAVLQRSGLSGASLRPYQRTRTVPRRMAAALLVDASASSAARLADTGARALDRQCAQAATLAQAMLRAGWRVSIHGFCSDGRHRVQMHRVLDYGAPWDAQAAARLAGLRAGLSTRLGAVLRHGTRHLAARSDEGRWVVVLGDGEPHDVDVHLDGHLAADAHAAVQAARRTGVHVVCLRPASEGGHAAQLVFGMGATAAAGPDVASWTRTIARLLDR</sequence>
<accession>A0ABT7ND58</accession>